<evidence type="ECO:0000256" key="1">
    <source>
        <dbReference type="SAM" id="SignalP"/>
    </source>
</evidence>
<dbReference type="AlphaFoldDB" id="Q55F57"/>
<dbReference type="KEGG" id="ddi:DDB_G0268250"/>
<reference evidence="2 3" key="1">
    <citation type="journal article" date="2005" name="Nature">
        <title>The genome of the social amoeba Dictyostelium discoideum.</title>
        <authorList>
            <consortium name="The Dictyostelium discoideum Sequencing Consortium"/>
            <person name="Eichinger L."/>
            <person name="Pachebat J.A."/>
            <person name="Glockner G."/>
            <person name="Rajandream M.A."/>
            <person name="Sucgang R."/>
            <person name="Berriman M."/>
            <person name="Song J."/>
            <person name="Olsen R."/>
            <person name="Szafranski K."/>
            <person name="Xu Q."/>
            <person name="Tunggal B."/>
            <person name="Kummerfeld S."/>
            <person name="Madera M."/>
            <person name="Konfortov B.A."/>
            <person name="Rivero F."/>
            <person name="Bankier A.T."/>
            <person name="Lehmann R."/>
            <person name="Hamlin N."/>
            <person name="Davies R."/>
            <person name="Gaudet P."/>
            <person name="Fey P."/>
            <person name="Pilcher K."/>
            <person name="Chen G."/>
            <person name="Saunders D."/>
            <person name="Sodergren E."/>
            <person name="Davis P."/>
            <person name="Kerhornou A."/>
            <person name="Nie X."/>
            <person name="Hall N."/>
            <person name="Anjard C."/>
            <person name="Hemphill L."/>
            <person name="Bason N."/>
            <person name="Farbrother P."/>
            <person name="Desany B."/>
            <person name="Just E."/>
            <person name="Morio T."/>
            <person name="Rost R."/>
            <person name="Churcher C."/>
            <person name="Cooper J."/>
            <person name="Haydock S."/>
            <person name="van Driessche N."/>
            <person name="Cronin A."/>
            <person name="Goodhead I."/>
            <person name="Muzny D."/>
            <person name="Mourier T."/>
            <person name="Pain A."/>
            <person name="Lu M."/>
            <person name="Harper D."/>
            <person name="Lindsay R."/>
            <person name="Hauser H."/>
            <person name="James K."/>
            <person name="Quiles M."/>
            <person name="Madan Babu M."/>
            <person name="Saito T."/>
            <person name="Buchrieser C."/>
            <person name="Wardroper A."/>
            <person name="Felder M."/>
            <person name="Thangavelu M."/>
            <person name="Johnson D."/>
            <person name="Knights A."/>
            <person name="Loulseged H."/>
            <person name="Mungall K."/>
            <person name="Oliver K."/>
            <person name="Price C."/>
            <person name="Quail M.A."/>
            <person name="Urushihara H."/>
            <person name="Hernandez J."/>
            <person name="Rabbinowitsch E."/>
            <person name="Steffen D."/>
            <person name="Sanders M."/>
            <person name="Ma J."/>
            <person name="Kohara Y."/>
            <person name="Sharp S."/>
            <person name="Simmonds M."/>
            <person name="Spiegler S."/>
            <person name="Tivey A."/>
            <person name="Sugano S."/>
            <person name="White B."/>
            <person name="Walker D."/>
            <person name="Woodward J."/>
            <person name="Winckler T."/>
            <person name="Tanaka Y."/>
            <person name="Shaulsky G."/>
            <person name="Schleicher M."/>
            <person name="Weinstock G."/>
            <person name="Rosenthal A."/>
            <person name="Cox E.C."/>
            <person name="Chisholm R.L."/>
            <person name="Gibbs R."/>
            <person name="Loomis W.F."/>
            <person name="Platzer M."/>
            <person name="Kay R.R."/>
            <person name="Williams J."/>
            <person name="Dear P.H."/>
            <person name="Noegel A.A."/>
            <person name="Barrell B."/>
            <person name="Kuspa A."/>
        </authorList>
    </citation>
    <scope>NUCLEOTIDE SEQUENCE [LARGE SCALE GENOMIC DNA]</scope>
    <source>
        <strain evidence="2 3">AX4</strain>
    </source>
</reference>
<gene>
    <name evidence="2" type="ORF">DDB_G0268250</name>
</gene>
<keyword evidence="3" id="KW-1185">Reference proteome</keyword>
<dbReference type="PANTHER" id="PTHR32256">
    <property type="match status" value="1"/>
</dbReference>
<accession>Q55F57</accession>
<dbReference type="GeneID" id="8616496"/>
<dbReference type="dictyBase" id="DDB_G0268250"/>
<dbReference type="PaxDb" id="44689-DDB0189895"/>
<dbReference type="Proteomes" id="UP000002195">
    <property type="component" value="Unassembled WGS sequence"/>
</dbReference>
<evidence type="ECO:0008006" key="4">
    <source>
        <dbReference type="Google" id="ProtNLM"/>
    </source>
</evidence>
<dbReference type="PhylomeDB" id="Q55F57"/>
<dbReference type="PANTHER" id="PTHR32256:SF2">
    <property type="entry name" value="DUF5050 DOMAIN-CONTAINING PROTEIN-RELATED"/>
    <property type="match status" value="1"/>
</dbReference>
<dbReference type="FunCoup" id="Q55F57">
    <property type="interactions" value="161"/>
</dbReference>
<protein>
    <recommendedName>
        <fullName evidence="4">EGF-like domain-containing protein</fullName>
    </recommendedName>
</protein>
<dbReference type="InParanoid" id="Q55F57"/>
<dbReference type="STRING" id="44689.Q55F57"/>
<dbReference type="EMBL" id="AAFI02000003">
    <property type="protein sequence ID" value="EAL73578.1"/>
    <property type="molecule type" value="Genomic_DNA"/>
</dbReference>
<dbReference type="OMA" id="NGRIMFL"/>
<evidence type="ECO:0000313" key="2">
    <source>
        <dbReference type="EMBL" id="EAL73578.1"/>
    </source>
</evidence>
<dbReference type="VEuPathDB" id="AmoebaDB:DDB_G0268250"/>
<dbReference type="InterPro" id="IPR053369">
    <property type="entry name" value="SrfA-induced_signal"/>
</dbReference>
<feature type="signal peptide" evidence="1">
    <location>
        <begin position="1"/>
        <end position="24"/>
    </location>
</feature>
<organism evidence="2 3">
    <name type="scientific">Dictyostelium discoideum</name>
    <name type="common">Social amoeba</name>
    <dbReference type="NCBI Taxonomy" id="44689"/>
    <lineage>
        <taxon>Eukaryota</taxon>
        <taxon>Amoebozoa</taxon>
        <taxon>Evosea</taxon>
        <taxon>Eumycetozoa</taxon>
        <taxon>Dictyostelia</taxon>
        <taxon>Dictyosteliales</taxon>
        <taxon>Dictyosteliaceae</taxon>
        <taxon>Dictyostelium</taxon>
    </lineage>
</organism>
<dbReference type="HOGENOM" id="CLU_585848_0_0_1"/>
<proteinExistence type="predicted"/>
<dbReference type="RefSeq" id="XP_647676.1">
    <property type="nucleotide sequence ID" value="XM_642584.1"/>
</dbReference>
<keyword evidence="1" id="KW-0732">Signal</keyword>
<dbReference type="SUPFAM" id="SSF63825">
    <property type="entry name" value="YWTD domain"/>
    <property type="match status" value="1"/>
</dbReference>
<evidence type="ECO:0000313" key="3">
    <source>
        <dbReference type="Proteomes" id="UP000002195"/>
    </source>
</evidence>
<name>Q55F57_DICDI</name>
<dbReference type="SMR" id="Q55F57"/>
<sequence>MKMKINNLILISILILCKILLINCSCEHDWQCGNTPYTRCRTNKTVIDQYDNRIDIDKVHGRLFFTVQYPDEFEKRVVSIPVDGSNGNDVISHSTLYGQSTYQIIQGLIQYVGPISKSMVINRSVRIAGTTANIFFSNNTFGNELTWTVPGNFIFDEINNIQWTCWPYTNGVYKGKIGEYNNLGSQLYSGVVVAIRAYQSSLLIQDGNGSIRNGNLNGPHAVISSLPMIFQDSNMGIFDVDDSSNRIFYTSKSDNKIYQVLISSTNQKKVILDIGFIPTFFKYHNNWLYYQQGGKIVRVSTNGDNLPQILFDSSSTVGHCICAQGFTGSSCNQCDTSKNIISWVNGIPRCIPLASDGNPITCDFNYQCSPYNVKICKEIVLSGGNKGCST</sequence>
<comment type="caution">
    <text evidence="2">The sequence shown here is derived from an EMBL/GenBank/DDBJ whole genome shotgun (WGS) entry which is preliminary data.</text>
</comment>
<feature type="chain" id="PRO_5004250354" description="EGF-like domain-containing protein" evidence="1">
    <location>
        <begin position="25"/>
        <end position="390"/>
    </location>
</feature>